<dbReference type="InterPro" id="IPR058741">
    <property type="entry name" value="MurL_C"/>
</dbReference>
<comment type="pathway">
    <text evidence="1">Cell wall biogenesis; peptidoglycan biosynthesis.</text>
</comment>
<feature type="domain" description="MurL C-terminal" evidence="2">
    <location>
        <begin position="324"/>
        <end position="416"/>
    </location>
</feature>
<dbReference type="InterPro" id="IPR058740">
    <property type="entry name" value="MurL_N"/>
</dbReference>
<dbReference type="GO" id="GO:0008360">
    <property type="term" value="P:regulation of cell shape"/>
    <property type="evidence" value="ECO:0007669"/>
    <property type="project" value="UniProtKB-KW"/>
</dbReference>
<dbReference type="UniPathway" id="UPA00219"/>
<dbReference type="Pfam" id="PF26298">
    <property type="entry name" value="MurL_epimerase_C"/>
    <property type="match status" value="1"/>
</dbReference>
<comment type="catalytic activity">
    <reaction evidence="1">
        <text>UDP-N-acetyl-alpha-D-muramoyl-L-alanyl-L-glutamate + ATP + H2O = UDP-N-acetyl-alpha-D-muramoyl-L-alanyl-D-glutamate + AMP + diphosphate + H(+)</text>
        <dbReference type="Rhea" id="RHEA:58812"/>
        <dbReference type="ChEBI" id="CHEBI:15377"/>
        <dbReference type="ChEBI" id="CHEBI:15378"/>
        <dbReference type="ChEBI" id="CHEBI:30616"/>
        <dbReference type="ChEBI" id="CHEBI:33019"/>
        <dbReference type="ChEBI" id="CHEBI:83900"/>
        <dbReference type="ChEBI" id="CHEBI:142725"/>
        <dbReference type="ChEBI" id="CHEBI:456215"/>
        <dbReference type="EC" id="5.1.1.23"/>
    </reaction>
</comment>
<dbReference type="GO" id="GO:0016855">
    <property type="term" value="F:racemase and epimerase activity, acting on amino acids and derivatives"/>
    <property type="evidence" value="ECO:0007669"/>
    <property type="project" value="UniProtKB-UniRule"/>
</dbReference>
<dbReference type="HAMAP" id="MF_02209">
    <property type="entry name" value="MurL"/>
    <property type="match status" value="1"/>
</dbReference>
<organism evidence="4 5">
    <name type="scientific">Candidatus Wildermuthbacteria bacterium RIFCSPLOWO2_01_FULL_48_16</name>
    <dbReference type="NCBI Taxonomy" id="1802461"/>
    <lineage>
        <taxon>Bacteria</taxon>
        <taxon>Candidatus Wildermuthiibacteriota</taxon>
    </lineage>
</organism>
<keyword evidence="1" id="KW-0133">Cell shape</keyword>
<dbReference type="GO" id="GO:0005737">
    <property type="term" value="C:cytoplasm"/>
    <property type="evidence" value="ECO:0007669"/>
    <property type="project" value="UniProtKB-UniRule"/>
</dbReference>
<keyword evidence="1" id="KW-0132">Cell division</keyword>
<dbReference type="EC" id="5.1.1.23" evidence="1"/>
<evidence type="ECO:0000256" key="1">
    <source>
        <dbReference type="HAMAP-Rule" id="MF_02209"/>
    </source>
</evidence>
<keyword evidence="1" id="KW-0413">Isomerase</keyword>
<dbReference type="GO" id="GO:0051301">
    <property type="term" value="P:cell division"/>
    <property type="evidence" value="ECO:0007669"/>
    <property type="project" value="UniProtKB-KW"/>
</dbReference>
<evidence type="ECO:0000313" key="4">
    <source>
        <dbReference type="EMBL" id="OHA72911.1"/>
    </source>
</evidence>
<dbReference type="InterPro" id="IPR043689">
    <property type="entry name" value="MurL"/>
</dbReference>
<accession>A0A1G2RLL0</accession>
<dbReference type="GO" id="GO:0009252">
    <property type="term" value="P:peptidoglycan biosynthetic process"/>
    <property type="evidence" value="ECO:0007669"/>
    <property type="project" value="UniProtKB-UniRule"/>
</dbReference>
<gene>
    <name evidence="1" type="primary">murL</name>
    <name evidence="4" type="ORF">A3B24_03390</name>
</gene>
<comment type="similarity">
    <text evidence="1">Belongs to the MurL family.</text>
</comment>
<comment type="function">
    <text evidence="1">Cell wall formation. Catalyzes epimerization of the terminal L-glutamate in UDP-N-acetyl-alpha-D-muramoyl-L-alanyl-L-glutamate.</text>
</comment>
<dbReference type="AlphaFoldDB" id="A0A1G2RLL0"/>
<reference evidence="4 5" key="1">
    <citation type="journal article" date="2016" name="Nat. Commun.">
        <title>Thousands of microbial genomes shed light on interconnected biogeochemical processes in an aquifer system.</title>
        <authorList>
            <person name="Anantharaman K."/>
            <person name="Brown C.T."/>
            <person name="Hug L.A."/>
            <person name="Sharon I."/>
            <person name="Castelle C.J."/>
            <person name="Probst A.J."/>
            <person name="Thomas B.C."/>
            <person name="Singh A."/>
            <person name="Wilkins M.J."/>
            <person name="Karaoz U."/>
            <person name="Brodie E.L."/>
            <person name="Williams K.H."/>
            <person name="Hubbard S.S."/>
            <person name="Banfield J.F."/>
        </authorList>
    </citation>
    <scope>NUCLEOTIDE SEQUENCE [LARGE SCALE GENOMIC DNA]</scope>
</reference>
<evidence type="ECO:0000259" key="3">
    <source>
        <dbReference type="Pfam" id="PF26299"/>
    </source>
</evidence>
<dbReference type="Proteomes" id="UP000176917">
    <property type="component" value="Unassembled WGS sequence"/>
</dbReference>
<dbReference type="STRING" id="1802461.A3B24_03390"/>
<feature type="domain" description="MurL N-terminal" evidence="3">
    <location>
        <begin position="16"/>
        <end position="302"/>
    </location>
</feature>
<keyword evidence="1" id="KW-0961">Cell wall biogenesis/degradation</keyword>
<keyword evidence="1" id="KW-0131">Cell cycle</keyword>
<dbReference type="Pfam" id="PF26299">
    <property type="entry name" value="MurL_N"/>
    <property type="match status" value="1"/>
</dbReference>
<dbReference type="EMBL" id="MHUG01000019">
    <property type="protein sequence ID" value="OHA72911.1"/>
    <property type="molecule type" value="Genomic_DNA"/>
</dbReference>
<evidence type="ECO:0000313" key="5">
    <source>
        <dbReference type="Proteomes" id="UP000176917"/>
    </source>
</evidence>
<evidence type="ECO:0000259" key="2">
    <source>
        <dbReference type="Pfam" id="PF26298"/>
    </source>
</evidence>
<dbReference type="GO" id="GO:0071555">
    <property type="term" value="P:cell wall organization"/>
    <property type="evidence" value="ECO:0007669"/>
    <property type="project" value="UniProtKB-KW"/>
</dbReference>
<sequence>MQKSKLQLKVEKLRGRYPRFFYRGYRHEVKGKNLEITFYFEVPPDIRFHPKVVIKNIPQTKRSLVGLENLVFQLGLMEIPSYWKATSSPEIVIEAGSLNKEQVAWWKDLILKGMGEYFFQNKIDFTTPNFLSISSVGVHPWPDQENPWSGQGKPSSQTLVPVGGGKDGVVTLKLLKKGNMDITPLLLNPKPEQMKILSLAKAGEPIVVERIIDPKLLELNKKRYLNGHTPFSAYLAFLTVLAAALFGHKYIALSNERSSNEGNVKYLGKVINHQYSKTFEFEKKFREYNKKYLAKNIEYFSFLRPLYELQIANIFSRYPKYFPVFLSCNEARKTKSGTQRGTGEWCGKCPKCLFVFLALYPFMGKKRTVAIFKKDLLEDRKLKPLLDELTGKRKFKPFECVGTIEESKAALALALGKIHDHKILHTWNSQHFLPSVFQKLLRRAIDK</sequence>
<comment type="caution">
    <text evidence="4">The sequence shown here is derived from an EMBL/GenBank/DDBJ whole genome shotgun (WGS) entry which is preliminary data.</text>
</comment>
<protein>
    <recommendedName>
        <fullName evidence="1">UDP-N-acetyl-alpha-D-muramoyl-L-alanyl-L-glutamate epimerase</fullName>
        <ecNumber evidence="1">5.1.1.23</ecNumber>
    </recommendedName>
    <alternativeName>
        <fullName evidence="1">UDP-MurNAc-L-Ala-L-Glu epimerase</fullName>
    </alternativeName>
</protein>
<keyword evidence="1" id="KW-0573">Peptidoglycan synthesis</keyword>
<name>A0A1G2RLL0_9BACT</name>
<proteinExistence type="inferred from homology"/>